<keyword evidence="5 7" id="KW-1133">Transmembrane helix</keyword>
<dbReference type="NCBIfam" id="TIGR00786">
    <property type="entry name" value="dctM"/>
    <property type="match status" value="1"/>
</dbReference>
<proteinExistence type="inferred from homology"/>
<dbReference type="PANTHER" id="PTHR33362:SF2">
    <property type="entry name" value="TRAP TRANSPORTER LARGE PERMEASE PROTEIN"/>
    <property type="match status" value="1"/>
</dbReference>
<comment type="subcellular location">
    <subcellularLocation>
        <location evidence="1 7">Cell inner membrane</location>
        <topology evidence="1 7">Multi-pass membrane protein</topology>
    </subcellularLocation>
</comment>
<accession>A0A1Y5TPC6</accession>
<evidence type="ECO:0000256" key="4">
    <source>
        <dbReference type="ARBA" id="ARBA00022692"/>
    </source>
</evidence>
<dbReference type="OrthoDB" id="9790209at2"/>
<dbReference type="Proteomes" id="UP000193307">
    <property type="component" value="Unassembled WGS sequence"/>
</dbReference>
<feature type="transmembrane region" description="Helical" evidence="7">
    <location>
        <begin position="362"/>
        <end position="390"/>
    </location>
</feature>
<evidence type="ECO:0000256" key="6">
    <source>
        <dbReference type="ARBA" id="ARBA00023136"/>
    </source>
</evidence>
<dbReference type="STRING" id="658057.SAMN04488032_11933"/>
<dbReference type="InterPro" id="IPR010656">
    <property type="entry name" value="DctM"/>
</dbReference>
<dbReference type="Pfam" id="PF06808">
    <property type="entry name" value="DctM"/>
    <property type="match status" value="1"/>
</dbReference>
<feature type="transmembrane region" description="Helical" evidence="7">
    <location>
        <begin position="246"/>
        <end position="262"/>
    </location>
</feature>
<protein>
    <recommendedName>
        <fullName evidence="7">TRAP transporter large permease protein</fullName>
    </recommendedName>
</protein>
<dbReference type="GO" id="GO:0005886">
    <property type="term" value="C:plasma membrane"/>
    <property type="evidence" value="ECO:0007669"/>
    <property type="project" value="UniProtKB-SubCell"/>
</dbReference>
<feature type="transmembrane region" description="Helical" evidence="7">
    <location>
        <begin position="171"/>
        <end position="198"/>
    </location>
</feature>
<sequence length="436" mass="46100">MIVSTGLACAILVGLFLVLVLIRVPVAFALGISTVPLVLLDIRLTPFIVIDRMFQSYNSFILLAVPFFLLAANLMNSGKITDKLIELSRVLTGWMPGGLGHVNVAVSMLFAGISGSSTADAAGCGKILIPAMVKEGYDRRFAIAITACSSVMGVIIPPSILMVVWGGVMQVSVGALFLAGAIPGLMIGLALMGTVYGYAKVYNYPTAGRPNLAEFVRAFKGAILALLTPVLVIGGIVGGIVTPTESAIIAAGYALFLGMFVYKTVTVRDLGVIFYDTGRFASISLFAIGTASAFGWMLAFFHVPQLIVDFMTGLEFGPFGTAIVIAALFLFFGLFIDAIPTIIILGTVLLPVATAADIHPVVFAIIGIVSLAFGLVTPPYGLCLLISASIGGMNVVQVMRDVVIILFPMLVILLLIIVFPEIVLWLPKELMPNSFN</sequence>
<keyword evidence="3 7" id="KW-0997">Cell inner membrane</keyword>
<feature type="transmembrane region" description="Helical" evidence="7">
    <location>
        <begin position="141"/>
        <end position="165"/>
    </location>
</feature>
<comment type="caution">
    <text evidence="7">Lacks conserved residue(s) required for the propagation of feature annotation.</text>
</comment>
<keyword evidence="7" id="KW-0813">Transport</keyword>
<gene>
    <name evidence="9" type="primary">siaT_26</name>
    <name evidence="9" type="ORF">PAM7971_03661</name>
</gene>
<comment type="function">
    <text evidence="7">Part of the tripartite ATP-independent periplasmic (TRAP) transport system.</text>
</comment>
<comment type="similarity">
    <text evidence="7">Belongs to the TRAP transporter large permease family.</text>
</comment>
<feature type="transmembrane region" description="Helical" evidence="7">
    <location>
        <begin position="323"/>
        <end position="350"/>
    </location>
</feature>
<organism evidence="9 10">
    <name type="scientific">Pacificibacter marinus</name>
    <dbReference type="NCBI Taxonomy" id="658057"/>
    <lineage>
        <taxon>Bacteria</taxon>
        <taxon>Pseudomonadati</taxon>
        <taxon>Pseudomonadota</taxon>
        <taxon>Alphaproteobacteria</taxon>
        <taxon>Rhodobacterales</taxon>
        <taxon>Roseobacteraceae</taxon>
        <taxon>Pacificibacter</taxon>
    </lineage>
</organism>
<dbReference type="InterPro" id="IPR004681">
    <property type="entry name" value="TRAP_DctM"/>
</dbReference>
<feature type="transmembrane region" description="Helical" evidence="7">
    <location>
        <begin position="283"/>
        <end position="303"/>
    </location>
</feature>
<feature type="transmembrane region" description="Helical" evidence="7">
    <location>
        <begin position="53"/>
        <end position="75"/>
    </location>
</feature>
<feature type="domain" description="TRAP C4-dicarboxylate transport system permease DctM subunit" evidence="8">
    <location>
        <begin position="13"/>
        <end position="422"/>
    </location>
</feature>
<feature type="transmembrane region" description="Helical" evidence="7">
    <location>
        <begin position="402"/>
        <end position="426"/>
    </location>
</feature>
<keyword evidence="6 7" id="KW-0472">Membrane</keyword>
<evidence type="ECO:0000256" key="3">
    <source>
        <dbReference type="ARBA" id="ARBA00022519"/>
    </source>
</evidence>
<evidence type="ECO:0000256" key="1">
    <source>
        <dbReference type="ARBA" id="ARBA00004429"/>
    </source>
</evidence>
<dbReference type="PANTHER" id="PTHR33362">
    <property type="entry name" value="SIALIC ACID TRAP TRANSPORTER PERMEASE PROTEIN SIAT-RELATED"/>
    <property type="match status" value="1"/>
</dbReference>
<reference evidence="9 10" key="1">
    <citation type="submission" date="2017-03" db="EMBL/GenBank/DDBJ databases">
        <authorList>
            <person name="Afonso C.L."/>
            <person name="Miller P.J."/>
            <person name="Scott M.A."/>
            <person name="Spackman E."/>
            <person name="Goraichik I."/>
            <person name="Dimitrov K.M."/>
            <person name="Suarez D.L."/>
            <person name="Swayne D.E."/>
        </authorList>
    </citation>
    <scope>NUCLEOTIDE SEQUENCE [LARGE SCALE GENOMIC DNA]</scope>
    <source>
        <strain evidence="9 10">CECT 7971</strain>
    </source>
</reference>
<evidence type="ECO:0000256" key="7">
    <source>
        <dbReference type="RuleBase" id="RU369079"/>
    </source>
</evidence>
<evidence type="ECO:0000313" key="10">
    <source>
        <dbReference type="Proteomes" id="UP000193307"/>
    </source>
</evidence>
<dbReference type="AlphaFoldDB" id="A0A1Y5TPC6"/>
<dbReference type="RefSeq" id="WP_085850731.1">
    <property type="nucleotide sequence ID" value="NZ_FNZV01000019.1"/>
</dbReference>
<name>A0A1Y5TPC6_9RHOB</name>
<dbReference type="PIRSF" id="PIRSF006066">
    <property type="entry name" value="HI0050"/>
    <property type="match status" value="1"/>
</dbReference>
<keyword evidence="4 7" id="KW-0812">Transmembrane</keyword>
<evidence type="ECO:0000256" key="2">
    <source>
        <dbReference type="ARBA" id="ARBA00022475"/>
    </source>
</evidence>
<keyword evidence="2" id="KW-1003">Cell membrane</keyword>
<keyword evidence="10" id="KW-1185">Reference proteome</keyword>
<dbReference type="GO" id="GO:0022857">
    <property type="term" value="F:transmembrane transporter activity"/>
    <property type="evidence" value="ECO:0007669"/>
    <property type="project" value="UniProtKB-UniRule"/>
</dbReference>
<evidence type="ECO:0000313" key="9">
    <source>
        <dbReference type="EMBL" id="SLN68818.1"/>
    </source>
</evidence>
<evidence type="ECO:0000259" key="8">
    <source>
        <dbReference type="Pfam" id="PF06808"/>
    </source>
</evidence>
<comment type="subunit">
    <text evidence="7">The complex comprises the extracytoplasmic solute receptor protein and the two transmembrane proteins.</text>
</comment>
<feature type="transmembrane region" description="Helical" evidence="7">
    <location>
        <begin position="219"/>
        <end position="240"/>
    </location>
</feature>
<evidence type="ECO:0000256" key="5">
    <source>
        <dbReference type="ARBA" id="ARBA00022989"/>
    </source>
</evidence>
<dbReference type="EMBL" id="FWFW01000018">
    <property type="protein sequence ID" value="SLN68818.1"/>
    <property type="molecule type" value="Genomic_DNA"/>
</dbReference>